<protein>
    <recommendedName>
        <fullName evidence="4">Lipoprotein</fullName>
    </recommendedName>
</protein>
<organism evidence="2 3">
    <name type="scientific">Streptomyces hirsutus</name>
    <dbReference type="NCBI Taxonomy" id="35620"/>
    <lineage>
        <taxon>Bacteria</taxon>
        <taxon>Bacillati</taxon>
        <taxon>Actinomycetota</taxon>
        <taxon>Actinomycetes</taxon>
        <taxon>Kitasatosporales</taxon>
        <taxon>Streptomycetaceae</taxon>
        <taxon>Streptomyces</taxon>
    </lineage>
</organism>
<gene>
    <name evidence="2" type="ORF">OIE73_02140</name>
</gene>
<reference evidence="2 3" key="1">
    <citation type="submission" date="2022-10" db="EMBL/GenBank/DDBJ databases">
        <title>The complete genomes of actinobacterial strains from the NBC collection.</title>
        <authorList>
            <person name="Joergensen T.S."/>
            <person name="Alvarez Arevalo M."/>
            <person name="Sterndorff E.B."/>
            <person name="Faurdal D."/>
            <person name="Vuksanovic O."/>
            <person name="Mourched A.-S."/>
            <person name="Charusanti P."/>
            <person name="Shaw S."/>
            <person name="Blin K."/>
            <person name="Weber T."/>
        </authorList>
    </citation>
    <scope>NUCLEOTIDE SEQUENCE [LARGE SCALE GENOMIC DNA]</scope>
    <source>
        <strain evidence="2 3">NBC 01753</strain>
    </source>
</reference>
<accession>A0ABZ1GIW8</accession>
<dbReference type="RefSeq" id="WP_326751000.1">
    <property type="nucleotide sequence ID" value="NZ_CP109134.1"/>
</dbReference>
<dbReference type="Proteomes" id="UP001335325">
    <property type="component" value="Chromosome"/>
</dbReference>
<name>A0ABZ1GIW8_9ACTN</name>
<proteinExistence type="predicted"/>
<evidence type="ECO:0000313" key="2">
    <source>
        <dbReference type="EMBL" id="WSD04688.1"/>
    </source>
</evidence>
<dbReference type="GeneID" id="91541333"/>
<sequence length="242" mass="25767">MRHTAYSNGTDRSKQGRGMVAYRPVVAAVAGALLLAACTEGADGGSASPTASGERAGEGGGTTASRSPSPSPSASPADEAYTVTEDRAPGTRSAAVAFLRELAVRPDFFGAGFRKRVPYESDPAEWAVLGEDCVWRREPLPGSVLASLTRAFVLPEAEGRKAVYVSLTVTVHENVLGGRRDMATSLEESLRCREQRLNATERVRELYSQANPFAEERNAIADDDLLESGMFLVDGEKGANRS</sequence>
<evidence type="ECO:0000256" key="1">
    <source>
        <dbReference type="SAM" id="MobiDB-lite"/>
    </source>
</evidence>
<evidence type="ECO:0008006" key="4">
    <source>
        <dbReference type="Google" id="ProtNLM"/>
    </source>
</evidence>
<dbReference type="EMBL" id="CP109134">
    <property type="protein sequence ID" value="WSD04688.1"/>
    <property type="molecule type" value="Genomic_DNA"/>
</dbReference>
<keyword evidence="3" id="KW-1185">Reference proteome</keyword>
<feature type="region of interest" description="Disordered" evidence="1">
    <location>
        <begin position="43"/>
        <end position="88"/>
    </location>
</feature>
<feature type="compositionally biased region" description="Low complexity" evidence="1">
    <location>
        <begin position="63"/>
        <end position="77"/>
    </location>
</feature>
<evidence type="ECO:0000313" key="3">
    <source>
        <dbReference type="Proteomes" id="UP001335325"/>
    </source>
</evidence>